<accession>A0ABY7NK75</accession>
<keyword evidence="1" id="KW-1133">Transmembrane helix</keyword>
<feature type="transmembrane region" description="Helical" evidence="1">
    <location>
        <begin position="20"/>
        <end position="45"/>
    </location>
</feature>
<organism evidence="2 3">
    <name type="scientific">Sphingomonas abietis</name>
    <dbReference type="NCBI Taxonomy" id="3012344"/>
    <lineage>
        <taxon>Bacteria</taxon>
        <taxon>Pseudomonadati</taxon>
        <taxon>Pseudomonadota</taxon>
        <taxon>Alphaproteobacteria</taxon>
        <taxon>Sphingomonadales</taxon>
        <taxon>Sphingomonadaceae</taxon>
        <taxon>Sphingomonas</taxon>
    </lineage>
</organism>
<evidence type="ECO:0000313" key="3">
    <source>
        <dbReference type="Proteomes" id="UP001210865"/>
    </source>
</evidence>
<dbReference type="RefSeq" id="WP_270076537.1">
    <property type="nucleotide sequence ID" value="NZ_CP115174.1"/>
</dbReference>
<dbReference type="EMBL" id="CP115174">
    <property type="protein sequence ID" value="WBO21889.1"/>
    <property type="molecule type" value="Genomic_DNA"/>
</dbReference>
<dbReference type="Proteomes" id="UP001210865">
    <property type="component" value="Chromosome"/>
</dbReference>
<gene>
    <name evidence="2" type="ORF">PBT88_17235</name>
</gene>
<evidence type="ECO:0000313" key="2">
    <source>
        <dbReference type="EMBL" id="WBO21889.1"/>
    </source>
</evidence>
<sequence>MSGPPSERDAWLALAAERAAVMRAVGVAVLAVVLALVAGSMTLALL</sequence>
<evidence type="ECO:0000256" key="1">
    <source>
        <dbReference type="SAM" id="Phobius"/>
    </source>
</evidence>
<protein>
    <submittedName>
        <fullName evidence="2">Uncharacterized protein</fullName>
    </submittedName>
</protein>
<keyword evidence="3" id="KW-1185">Reference proteome</keyword>
<reference evidence="2 3" key="1">
    <citation type="submission" date="2022-12" db="EMBL/GenBank/DDBJ databases">
        <title>Sphingomonas abieness sp. nov., an endophytic bacterium isolated from Abies koreana.</title>
        <authorList>
            <person name="Jiang L."/>
            <person name="Lee J."/>
        </authorList>
    </citation>
    <scope>NUCLEOTIDE SEQUENCE [LARGE SCALE GENOMIC DNA]</scope>
    <source>
        <strain evidence="3">PAMB 00755</strain>
    </source>
</reference>
<keyword evidence="1" id="KW-0812">Transmembrane</keyword>
<keyword evidence="1" id="KW-0472">Membrane</keyword>
<proteinExistence type="predicted"/>
<name>A0ABY7NK75_9SPHN</name>